<dbReference type="Gene3D" id="4.10.80.150">
    <property type="match status" value="1"/>
</dbReference>
<protein>
    <recommendedName>
        <fullName evidence="1">PWWP domain-containing protein</fullName>
    </recommendedName>
</protein>
<organism evidence="2 3">
    <name type="scientific">Calidris pygmaea</name>
    <name type="common">Spoon-billed sandpiper</name>
    <dbReference type="NCBI Taxonomy" id="425635"/>
    <lineage>
        <taxon>Eukaryota</taxon>
        <taxon>Metazoa</taxon>
        <taxon>Chordata</taxon>
        <taxon>Craniata</taxon>
        <taxon>Vertebrata</taxon>
        <taxon>Euteleostomi</taxon>
        <taxon>Archelosauria</taxon>
        <taxon>Archosauria</taxon>
        <taxon>Dinosauria</taxon>
        <taxon>Saurischia</taxon>
        <taxon>Theropoda</taxon>
        <taxon>Coelurosauria</taxon>
        <taxon>Aves</taxon>
        <taxon>Neognathae</taxon>
        <taxon>Neoaves</taxon>
        <taxon>Charadriiformes</taxon>
        <taxon>Scolopacidae</taxon>
        <taxon>Calidris</taxon>
    </lineage>
</organism>
<dbReference type="InterPro" id="IPR000313">
    <property type="entry name" value="PWWP_dom"/>
</dbReference>
<name>A0A8C3K4X5_9CHAR</name>
<evidence type="ECO:0000313" key="3">
    <source>
        <dbReference type="Proteomes" id="UP000694419"/>
    </source>
</evidence>
<dbReference type="Pfam" id="PF00855">
    <property type="entry name" value="PWWP"/>
    <property type="match status" value="1"/>
</dbReference>
<dbReference type="PROSITE" id="PS50812">
    <property type="entry name" value="PWWP"/>
    <property type="match status" value="1"/>
</dbReference>
<sequence length="64" mass="7135">MSQDFKPGDLIFAKMKGYPHWPARVRHSLLYLQAAATSLPGFFFFSLSLPSLPLLPTLLGEKGE</sequence>
<dbReference type="Proteomes" id="UP000694419">
    <property type="component" value="Unplaced"/>
</dbReference>
<feature type="domain" description="PWWP" evidence="1">
    <location>
        <begin position="7"/>
        <end position="44"/>
    </location>
</feature>
<evidence type="ECO:0000259" key="1">
    <source>
        <dbReference type="PROSITE" id="PS50812"/>
    </source>
</evidence>
<dbReference type="Ensembl" id="ENSCPGT00000018688.1">
    <property type="protein sequence ID" value="ENSCPGP00000017089.1"/>
    <property type="gene ID" value="ENSCPGG00000011996.1"/>
</dbReference>
<reference evidence="2" key="1">
    <citation type="submission" date="2025-05" db="UniProtKB">
        <authorList>
            <consortium name="Ensembl"/>
        </authorList>
    </citation>
    <scope>IDENTIFICATION</scope>
</reference>
<proteinExistence type="predicted"/>
<dbReference type="SMART" id="SM00293">
    <property type="entry name" value="PWWP"/>
    <property type="match status" value="1"/>
</dbReference>
<dbReference type="SUPFAM" id="SSF63748">
    <property type="entry name" value="Tudor/PWWP/MBT"/>
    <property type="match status" value="1"/>
</dbReference>
<accession>A0A8C3K4X5</accession>
<evidence type="ECO:0000313" key="2">
    <source>
        <dbReference type="Ensembl" id="ENSCPGP00000017077.1"/>
    </source>
</evidence>
<keyword evidence="3" id="KW-1185">Reference proteome</keyword>
<dbReference type="Ensembl" id="ENSCPGT00000018673.1">
    <property type="protein sequence ID" value="ENSCPGP00000017077.1"/>
    <property type="gene ID" value="ENSCPGG00000011988.1"/>
</dbReference>
<dbReference type="AlphaFoldDB" id="A0A8C3K4X5"/>